<accession>A0A8J3S627</accession>
<dbReference type="Proteomes" id="UP000655044">
    <property type="component" value="Unassembled WGS sequence"/>
</dbReference>
<name>A0A8J3S627_PLARO</name>
<keyword evidence="2" id="KW-1185">Reference proteome</keyword>
<dbReference type="RefSeq" id="WP_203863545.1">
    <property type="nucleotide sequence ID" value="NZ_BOOI01000059.1"/>
</dbReference>
<evidence type="ECO:0000313" key="1">
    <source>
        <dbReference type="EMBL" id="GIH87405.1"/>
    </source>
</evidence>
<proteinExistence type="predicted"/>
<organism evidence="1 2">
    <name type="scientific">Planobispora rosea</name>
    <dbReference type="NCBI Taxonomy" id="35762"/>
    <lineage>
        <taxon>Bacteria</taxon>
        <taxon>Bacillati</taxon>
        <taxon>Actinomycetota</taxon>
        <taxon>Actinomycetes</taxon>
        <taxon>Streptosporangiales</taxon>
        <taxon>Streptosporangiaceae</taxon>
        <taxon>Planobispora</taxon>
    </lineage>
</organism>
<evidence type="ECO:0000313" key="2">
    <source>
        <dbReference type="Proteomes" id="UP000655044"/>
    </source>
</evidence>
<dbReference type="AlphaFoldDB" id="A0A8J3S627"/>
<dbReference type="EMBL" id="BOOI01000059">
    <property type="protein sequence ID" value="GIH87405.1"/>
    <property type="molecule type" value="Genomic_DNA"/>
</dbReference>
<comment type="caution">
    <text evidence="1">The sequence shown here is derived from an EMBL/GenBank/DDBJ whole genome shotgun (WGS) entry which is preliminary data.</text>
</comment>
<protein>
    <submittedName>
        <fullName evidence="1">Uncharacterized protein</fullName>
    </submittedName>
</protein>
<gene>
    <name evidence="1" type="ORF">Pro02_58130</name>
</gene>
<sequence length="181" mass="19068">MARSFTGVFTAAQVAALVREAAAAYSGSRQVLVEGYRVNGAQLLSPTRYRYARTGSELDGHKNGVLTSLVREHFGARLTTVTSSYNFYGVGDHIGIHRDAPDCRYAALISLSGNLGPLDVYPHLAGCDGGELLKRIENDAAGTPVRLPVPYGGVVVVQGSVLPHARPPATLPCAVATVCFG</sequence>
<reference evidence="1" key="1">
    <citation type="submission" date="2021-01" db="EMBL/GenBank/DDBJ databases">
        <title>Whole genome shotgun sequence of Planobispora rosea NBRC 15558.</title>
        <authorList>
            <person name="Komaki H."/>
            <person name="Tamura T."/>
        </authorList>
    </citation>
    <scope>NUCLEOTIDE SEQUENCE</scope>
    <source>
        <strain evidence="1">NBRC 15558</strain>
    </source>
</reference>